<keyword evidence="3" id="KW-1185">Reference proteome</keyword>
<keyword evidence="1" id="KW-0812">Transmembrane</keyword>
<organism evidence="2 3">
    <name type="scientific">Massilia polaris</name>
    <dbReference type="NCBI Taxonomy" id="2728846"/>
    <lineage>
        <taxon>Bacteria</taxon>
        <taxon>Pseudomonadati</taxon>
        <taxon>Pseudomonadota</taxon>
        <taxon>Betaproteobacteria</taxon>
        <taxon>Burkholderiales</taxon>
        <taxon>Oxalobacteraceae</taxon>
        <taxon>Telluria group</taxon>
        <taxon>Massilia</taxon>
    </lineage>
</organism>
<accession>A0A848HHH1</accession>
<keyword evidence="1" id="KW-0472">Membrane</keyword>
<sequence length="171" mass="18603">MKIIQKLFSFGYMLVVALFFLCAVALIALAASEMWEALQPASDMPVQARFNLILECIGLLTIAVAAMELGQTVLEEEVQRSANISAPTRVRRFLSRFLIVVVVSLSIECLIAVFQFVHGKPELLPHAASIGVAAAVILAAWGAFVRMNVDAEQLEPQAMQAAQAEDKTVET</sequence>
<dbReference type="RefSeq" id="WP_169465082.1">
    <property type="nucleotide sequence ID" value="NZ_JABBGG010000004.1"/>
</dbReference>
<keyword evidence="1" id="KW-1133">Transmembrane helix</keyword>
<feature type="transmembrane region" description="Helical" evidence="1">
    <location>
        <begin position="52"/>
        <end position="74"/>
    </location>
</feature>
<feature type="transmembrane region" description="Helical" evidence="1">
    <location>
        <begin position="123"/>
        <end position="144"/>
    </location>
</feature>
<gene>
    <name evidence="2" type="ORF">HHL21_09545</name>
</gene>
<protein>
    <recommendedName>
        <fullName evidence="4">GNAT family acetyltransferase</fullName>
    </recommendedName>
</protein>
<feature type="transmembrane region" description="Helical" evidence="1">
    <location>
        <begin position="12"/>
        <end position="32"/>
    </location>
</feature>
<feature type="transmembrane region" description="Helical" evidence="1">
    <location>
        <begin position="94"/>
        <end position="117"/>
    </location>
</feature>
<evidence type="ECO:0008006" key="4">
    <source>
        <dbReference type="Google" id="ProtNLM"/>
    </source>
</evidence>
<name>A0A848HHH1_9BURK</name>
<dbReference type="EMBL" id="JABBGG010000004">
    <property type="protein sequence ID" value="NML61316.1"/>
    <property type="molecule type" value="Genomic_DNA"/>
</dbReference>
<dbReference type="AlphaFoldDB" id="A0A848HHH1"/>
<evidence type="ECO:0000313" key="2">
    <source>
        <dbReference type="EMBL" id="NML61316.1"/>
    </source>
</evidence>
<dbReference type="Proteomes" id="UP000583752">
    <property type="component" value="Unassembled WGS sequence"/>
</dbReference>
<evidence type="ECO:0000313" key="3">
    <source>
        <dbReference type="Proteomes" id="UP000583752"/>
    </source>
</evidence>
<evidence type="ECO:0000256" key="1">
    <source>
        <dbReference type="SAM" id="Phobius"/>
    </source>
</evidence>
<proteinExistence type="predicted"/>
<comment type="caution">
    <text evidence="2">The sequence shown here is derived from an EMBL/GenBank/DDBJ whole genome shotgun (WGS) entry which is preliminary data.</text>
</comment>
<reference evidence="2 3" key="1">
    <citation type="submission" date="2020-04" db="EMBL/GenBank/DDBJ databases">
        <title>Massilia sp. RP-1-19 isolated from soil.</title>
        <authorList>
            <person name="Dahal R.H."/>
        </authorList>
    </citation>
    <scope>NUCLEOTIDE SEQUENCE [LARGE SCALE GENOMIC DNA]</scope>
    <source>
        <strain evidence="2 3">RP-1-19</strain>
    </source>
</reference>